<organism evidence="3 4">
    <name type="scientific">Aspergillus welwitschiae</name>
    <dbReference type="NCBI Taxonomy" id="1341132"/>
    <lineage>
        <taxon>Eukaryota</taxon>
        <taxon>Fungi</taxon>
        <taxon>Dikarya</taxon>
        <taxon>Ascomycota</taxon>
        <taxon>Pezizomycotina</taxon>
        <taxon>Eurotiomycetes</taxon>
        <taxon>Eurotiomycetidae</taxon>
        <taxon>Eurotiales</taxon>
        <taxon>Aspergillaceae</taxon>
        <taxon>Aspergillus</taxon>
        <taxon>Aspergillus subgen. Circumdati</taxon>
    </lineage>
</organism>
<evidence type="ECO:0000313" key="3">
    <source>
        <dbReference type="EMBL" id="RDH33486.1"/>
    </source>
</evidence>
<dbReference type="Gene3D" id="3.20.20.150">
    <property type="entry name" value="Divalent-metal-dependent TIM barrel enzymes"/>
    <property type="match status" value="1"/>
</dbReference>
<dbReference type="Pfam" id="PF01261">
    <property type="entry name" value="AP_endonuc_2"/>
    <property type="match status" value="1"/>
</dbReference>
<dbReference type="EMBL" id="KZ852046">
    <property type="protein sequence ID" value="RDH33486.1"/>
    <property type="molecule type" value="Genomic_DNA"/>
</dbReference>
<dbReference type="PANTHER" id="PTHR12110:SF21">
    <property type="entry name" value="XYLOSE ISOMERASE-LIKE TIM BARREL DOMAIN-CONTAINING PROTEIN"/>
    <property type="match status" value="1"/>
</dbReference>
<accession>A0A3F3Q464</accession>
<dbReference type="GO" id="GO:0004764">
    <property type="term" value="F:shikimate 3-dehydrogenase (NADP+) activity"/>
    <property type="evidence" value="ECO:0007669"/>
    <property type="project" value="InterPro"/>
</dbReference>
<dbReference type="InterPro" id="IPR013022">
    <property type="entry name" value="Xyl_isomerase-like_TIM-brl"/>
</dbReference>
<protein>
    <submittedName>
        <fullName evidence="3">3-dehydroshikimate dehydratase</fullName>
    </submittedName>
</protein>
<keyword evidence="4" id="KW-1185">Reference proteome</keyword>
<dbReference type="InterPro" id="IPR050312">
    <property type="entry name" value="IolE/XylAMocC-like"/>
</dbReference>
<dbReference type="InterPro" id="IPR036237">
    <property type="entry name" value="Xyl_isomerase-like_sf"/>
</dbReference>
<dbReference type="Proteomes" id="UP000253729">
    <property type="component" value="Unassembled WGS sequence"/>
</dbReference>
<dbReference type="AlphaFoldDB" id="A0A3F3Q464"/>
<dbReference type="Pfam" id="PF08501">
    <property type="entry name" value="Shikimate_dh_N"/>
    <property type="match status" value="1"/>
</dbReference>
<dbReference type="Gene3D" id="3.40.50.10860">
    <property type="entry name" value="Leucine Dehydrogenase, chain A, domain 1"/>
    <property type="match status" value="1"/>
</dbReference>
<dbReference type="PANTHER" id="PTHR12110">
    <property type="entry name" value="HYDROXYPYRUVATE ISOMERASE"/>
    <property type="match status" value="1"/>
</dbReference>
<dbReference type="SUPFAM" id="SSF53223">
    <property type="entry name" value="Aminoacid dehydrogenase-like, N-terminal domain"/>
    <property type="match status" value="1"/>
</dbReference>
<evidence type="ECO:0000259" key="1">
    <source>
        <dbReference type="Pfam" id="PF01261"/>
    </source>
</evidence>
<name>A0A3F3Q464_9EURO</name>
<gene>
    <name evidence="3" type="ORF">BDQ94DRAFT_178560</name>
</gene>
<dbReference type="InterPro" id="IPR036291">
    <property type="entry name" value="NAD(P)-bd_dom_sf"/>
</dbReference>
<feature type="domain" description="Shikimate dehydrogenase substrate binding N-terminal" evidence="2">
    <location>
        <begin position="14"/>
        <end position="94"/>
    </location>
</feature>
<dbReference type="SUPFAM" id="SSF51735">
    <property type="entry name" value="NAD(P)-binding Rossmann-fold domains"/>
    <property type="match status" value="1"/>
</dbReference>
<dbReference type="SUPFAM" id="SSF51658">
    <property type="entry name" value="Xylose isomerase-like"/>
    <property type="match status" value="1"/>
</dbReference>
<proteinExistence type="predicted"/>
<dbReference type="InterPro" id="IPR046346">
    <property type="entry name" value="Aminoacid_DH-like_N_sf"/>
</dbReference>
<dbReference type="STRING" id="1341132.A0A3F3Q464"/>
<evidence type="ECO:0000313" key="4">
    <source>
        <dbReference type="Proteomes" id="UP000253729"/>
    </source>
</evidence>
<dbReference type="GeneID" id="38141504"/>
<dbReference type="Gene3D" id="3.40.50.720">
    <property type="entry name" value="NAD(P)-binding Rossmann-like Domain"/>
    <property type="match status" value="1"/>
</dbReference>
<dbReference type="InterPro" id="IPR013708">
    <property type="entry name" value="Shikimate_DH-bd_N"/>
</dbReference>
<sequence length="595" mass="66712">MSSTTDDPRRFAYLVGIGVTHSIAPPMHTYAFQSMGYPWTFIARECPTVEDAVALFRQPTFAGGVVTMPYKRTIMDHLDGLDEYAVRLQACNNVYRAEDGSLRGTNTDWRGIKGCLLSADPEEKGRGKAAVIVGAGGACRAAVYALYEELGCTPIYVVNRDEEEVRVLRQETEKEYGEGLKMVHVERVEQVAGLLEKAAPGYMVGTVPDAEPVTAEEKEVHRIVEAFLDAPVKGVLLDMCFKPRQTRFLKMAGPRGFYYTFIYQHIVLSFPISIMPCKPAIASMSVGRAWAGFKGVEIFYEDLEYLAKEKGEPTEENLLIAARETKDICDRHGLEVIGLQPFLFYEGLLDRDVHQQKIAKLHTWFKIIKILGTDIIQIPSNFQPDGISGDLDLIVSDMIEVADLGLQQEPPVRFAYESLAWGTYVSTWDTMWEIIQRVDRPNFGCCLDTFNIAGRVWADPASPSGTVPDADALLAQSLDRLVKTIDVKKVFYVQVVDAEKMEQPLVPGHPFHVDGQPARMNWSRNARLFLYEQEKGGYLPAVEVARVILKELGFEGWVSMELFSRTMADPDPTVPQSHSQRGIRAWQQLAKELDL</sequence>
<feature type="domain" description="Xylose isomerase-like TIM barrel" evidence="1">
    <location>
        <begin position="291"/>
        <end position="572"/>
    </location>
</feature>
<dbReference type="RefSeq" id="XP_026626508.1">
    <property type="nucleotide sequence ID" value="XM_026773148.1"/>
</dbReference>
<evidence type="ECO:0000259" key="2">
    <source>
        <dbReference type="Pfam" id="PF08501"/>
    </source>
</evidence>
<reference evidence="3 4" key="1">
    <citation type="submission" date="2018-07" db="EMBL/GenBank/DDBJ databases">
        <title>The genomes of Aspergillus section Nigri reveals drivers in fungal speciation.</title>
        <authorList>
            <consortium name="DOE Joint Genome Institute"/>
            <person name="Vesth T.C."/>
            <person name="Nybo J."/>
            <person name="Theobald S."/>
            <person name="Brandl J."/>
            <person name="Frisvad J.C."/>
            <person name="Nielsen K.F."/>
            <person name="Lyhne E.K."/>
            <person name="Kogle M.E."/>
            <person name="Kuo A."/>
            <person name="Riley R."/>
            <person name="Clum A."/>
            <person name="Nolan M."/>
            <person name="Lipzen A."/>
            <person name="Salamov A."/>
            <person name="Henrissat B."/>
            <person name="Wiebenga A."/>
            <person name="De vries R.P."/>
            <person name="Grigoriev I.V."/>
            <person name="Mortensen U.H."/>
            <person name="Andersen M.R."/>
            <person name="Baker S.E."/>
        </authorList>
    </citation>
    <scope>NUCLEOTIDE SEQUENCE [LARGE SCALE GENOMIC DNA]</scope>
    <source>
        <strain evidence="3 4">CBS 139.54b</strain>
    </source>
</reference>